<dbReference type="Pfam" id="PF00400">
    <property type="entry name" value="WD40"/>
    <property type="match status" value="2"/>
</dbReference>
<keyword evidence="2" id="KW-0853">WD repeat</keyword>
<evidence type="ECO:0000256" key="3">
    <source>
        <dbReference type="SAM" id="MobiDB-lite"/>
    </source>
</evidence>
<feature type="repeat" description="WD" evidence="2">
    <location>
        <begin position="336"/>
        <end position="377"/>
    </location>
</feature>
<dbReference type="PANTHER" id="PTHR19842">
    <property type="entry name" value="G BETA-LIKE PROTEIN GBL"/>
    <property type="match status" value="1"/>
</dbReference>
<dbReference type="VEuPathDB" id="AmoebaDB:FDP41_012696"/>
<feature type="region of interest" description="Disordered" evidence="3">
    <location>
        <begin position="1"/>
        <end position="50"/>
    </location>
</feature>
<dbReference type="AlphaFoldDB" id="A0A6A5C4X7"/>
<dbReference type="InterPro" id="IPR037588">
    <property type="entry name" value="MLST8"/>
</dbReference>
<dbReference type="PANTHER" id="PTHR19842:SF0">
    <property type="entry name" value="TARGET OF RAPAMYCIN COMPLEX SUBUNIT LST8"/>
    <property type="match status" value="1"/>
</dbReference>
<feature type="compositionally biased region" description="Basic residues" evidence="3">
    <location>
        <begin position="9"/>
        <end position="25"/>
    </location>
</feature>
<dbReference type="Proteomes" id="UP000444721">
    <property type="component" value="Unassembled WGS sequence"/>
</dbReference>
<dbReference type="InterPro" id="IPR015943">
    <property type="entry name" value="WD40/YVTN_repeat-like_dom_sf"/>
</dbReference>
<reference evidence="4 5" key="1">
    <citation type="journal article" date="2019" name="Sci. Rep.">
        <title>Nanopore sequencing improves the draft genome of the human pathogenic amoeba Naegleria fowleri.</title>
        <authorList>
            <person name="Liechti N."/>
            <person name="Schurch N."/>
            <person name="Bruggmann R."/>
            <person name="Wittwer M."/>
        </authorList>
    </citation>
    <scope>NUCLEOTIDE SEQUENCE [LARGE SCALE GENOMIC DNA]</scope>
    <source>
        <strain evidence="4 5">ATCC 30894</strain>
    </source>
</reference>
<dbReference type="InterPro" id="IPR001680">
    <property type="entry name" value="WD40_rpt"/>
</dbReference>
<dbReference type="GO" id="GO:0031929">
    <property type="term" value="P:TOR signaling"/>
    <property type="evidence" value="ECO:0007669"/>
    <property type="project" value="InterPro"/>
</dbReference>
<evidence type="ECO:0000256" key="2">
    <source>
        <dbReference type="PROSITE-ProRule" id="PRU00221"/>
    </source>
</evidence>
<dbReference type="SUPFAM" id="SSF50978">
    <property type="entry name" value="WD40 repeat-like"/>
    <property type="match status" value="1"/>
</dbReference>
<evidence type="ECO:0000256" key="1">
    <source>
        <dbReference type="ARBA" id="ARBA00009890"/>
    </source>
</evidence>
<dbReference type="PROSITE" id="PS50082">
    <property type="entry name" value="WD_REPEATS_2"/>
    <property type="match status" value="1"/>
</dbReference>
<dbReference type="EMBL" id="VFQX01000016">
    <property type="protein sequence ID" value="KAF0980908.1"/>
    <property type="molecule type" value="Genomic_DNA"/>
</dbReference>
<dbReference type="OMA" id="CCWMPNS"/>
<protein>
    <submittedName>
        <fullName evidence="4">Uncharacterized protein</fullName>
    </submittedName>
</protein>
<dbReference type="GO" id="GO:0031932">
    <property type="term" value="C:TORC2 complex"/>
    <property type="evidence" value="ECO:0007669"/>
    <property type="project" value="InterPro"/>
</dbReference>
<keyword evidence="5" id="KW-1185">Reference proteome</keyword>
<dbReference type="OrthoDB" id="27537at2759"/>
<dbReference type="Gene3D" id="2.130.10.10">
    <property type="entry name" value="YVTN repeat-like/Quinoprotein amine dehydrogenase"/>
    <property type="match status" value="2"/>
</dbReference>
<dbReference type="PROSITE" id="PS50294">
    <property type="entry name" value="WD_REPEATS_REGION"/>
    <property type="match status" value="1"/>
</dbReference>
<feature type="region of interest" description="Disordered" evidence="3">
    <location>
        <begin position="186"/>
        <end position="217"/>
    </location>
</feature>
<comment type="similarity">
    <text evidence="1">Belongs to the WD repeat LST8 family.</text>
</comment>
<feature type="compositionally biased region" description="Polar residues" evidence="3">
    <location>
        <begin position="186"/>
        <end position="205"/>
    </location>
</feature>
<comment type="caution">
    <text evidence="4">The sequence shown here is derived from an EMBL/GenBank/DDBJ whole genome shotgun (WGS) entry which is preliminary data.</text>
</comment>
<sequence length="786" mass="87780">MFNSPLKPVVKRRVKKQSATIRHHSQRSEDSISLFDPMPPNTDDTTSEMKSKPYRLDSYISYSSRLAKKHQSSSTVSSSQSITLEEDSSFALHHELMFRKFIPLEKHFRMNYQQAHYRKVCSKALLQTRLIPNLEEFASSGDATISTPLSSSLEPYSPFSPFSPSSITSSSSSSTFSNSLHTLNSPSKGSMISNGRHCTTSSNLTPKKLKNSSKKRDGRFSPAMSFHYKGRMGFTSMLFMERCGISMSPPVLVAGDAKGSIQLFSIGDYCHSGGSNSSKKVIEKPCLKFSIPMRSFVNRICTTKSGACLVASDDSTLFFYDLCRQVTGSHHPTIKFEGHTNYLTDVKKNTFENLFMSSSMDKTVKIWSPQTSKFVFSLNIKEYVNSCCWMPNSNHYMLTCSQKVITTPCSESCIKIWDLRKLSSHVCEIIQNGKFNELRSSASTYNDADSESEDSDDSFSGSSLFGFWSATSKSRQSKQSAAITSFGGTLEVESSDYYDSTTQMYVEPFIPHRVSEKIFDIQFLDDSHLLSTSPFCSKIWRIHELCGINGNNKNELNSMNVTGLCTLSHKYYSDYDDTSVQSCNVVPTIHLQTGHLVKGCKDGNLYVWNFAIHTPNTNKRTNFTTRIKPAHSSAIRSVCFSNEGDLFASCDQLGHLNISSIYDGTTCDSMMDDRCMSMNDSTLLMDMNCSFDSSSTSHHNTSQISVDMSSIFLEEKSSTNTTNITTTQLSAIASGSSGSNTIGDGRDFEHSHNIYTENNLLTTSPQKRSKDVELDKTSSRRKKKKK</sequence>
<proteinExistence type="inferred from homology"/>
<dbReference type="SMART" id="SM00320">
    <property type="entry name" value="WD40"/>
    <property type="match status" value="4"/>
</dbReference>
<feature type="region of interest" description="Disordered" evidence="3">
    <location>
        <begin position="756"/>
        <end position="786"/>
    </location>
</feature>
<evidence type="ECO:0000313" key="5">
    <source>
        <dbReference type="Proteomes" id="UP000444721"/>
    </source>
</evidence>
<dbReference type="VEuPathDB" id="AmoebaDB:NfTy_037450"/>
<dbReference type="GO" id="GO:0031931">
    <property type="term" value="C:TORC1 complex"/>
    <property type="evidence" value="ECO:0007669"/>
    <property type="project" value="InterPro"/>
</dbReference>
<name>A0A6A5C4X7_NAEFO</name>
<dbReference type="RefSeq" id="XP_044565621.1">
    <property type="nucleotide sequence ID" value="XM_044703243.1"/>
</dbReference>
<dbReference type="GeneID" id="68119911"/>
<dbReference type="VEuPathDB" id="AmoebaDB:NF0038780"/>
<feature type="compositionally biased region" description="Basic and acidic residues" evidence="3">
    <location>
        <begin position="768"/>
        <end position="778"/>
    </location>
</feature>
<organism evidence="4 5">
    <name type="scientific">Naegleria fowleri</name>
    <name type="common">Brain eating amoeba</name>
    <dbReference type="NCBI Taxonomy" id="5763"/>
    <lineage>
        <taxon>Eukaryota</taxon>
        <taxon>Discoba</taxon>
        <taxon>Heterolobosea</taxon>
        <taxon>Tetramitia</taxon>
        <taxon>Eutetramitia</taxon>
        <taxon>Vahlkampfiidae</taxon>
        <taxon>Naegleria</taxon>
    </lineage>
</organism>
<accession>A0A6A5C4X7</accession>
<dbReference type="InterPro" id="IPR036322">
    <property type="entry name" value="WD40_repeat_dom_sf"/>
</dbReference>
<feature type="compositionally biased region" description="Polar residues" evidence="3">
    <location>
        <begin position="756"/>
        <end position="766"/>
    </location>
</feature>
<dbReference type="GO" id="GO:0032956">
    <property type="term" value="P:regulation of actin cytoskeleton organization"/>
    <property type="evidence" value="ECO:0007669"/>
    <property type="project" value="TreeGrafter"/>
</dbReference>
<evidence type="ECO:0000313" key="4">
    <source>
        <dbReference type="EMBL" id="KAF0980908.1"/>
    </source>
</evidence>
<gene>
    <name evidence="4" type="ORF">FDP41_012696</name>
</gene>